<dbReference type="EMBL" id="CP045121">
    <property type="protein sequence ID" value="QIN77243.1"/>
    <property type="molecule type" value="Genomic_DNA"/>
</dbReference>
<dbReference type="AlphaFoldDB" id="A0A6G8PSD9"/>
<keyword evidence="2" id="KW-1185">Reference proteome</keyword>
<reference evidence="1 2" key="1">
    <citation type="submission" date="2019-10" db="EMBL/GenBank/DDBJ databases">
        <title>Rubrobacter sp nov SCSIO 52915 isolated from a deep-sea sediment in the South China Sea.</title>
        <authorList>
            <person name="Chen R.W."/>
        </authorList>
    </citation>
    <scope>NUCLEOTIDE SEQUENCE [LARGE SCALE GENOMIC DNA]</scope>
    <source>
        <strain evidence="1 2">SCSIO 52915</strain>
    </source>
</reference>
<dbReference type="Proteomes" id="UP000502706">
    <property type="component" value="Chromosome"/>
</dbReference>
<evidence type="ECO:0000313" key="1">
    <source>
        <dbReference type="EMBL" id="QIN77243.1"/>
    </source>
</evidence>
<evidence type="ECO:0000313" key="2">
    <source>
        <dbReference type="Proteomes" id="UP000502706"/>
    </source>
</evidence>
<sequence>MLELYRALGVVPGDVVAFVGAGGKSSAILQAADELKRAGVKVLAVPTTKMFVSEARRIGPIVTGEDAGDLRLEVGRALEDGGVAVAGSGMLSRDRVGGVEAAAVPSLAPKGGVTLVEADGSRRRPIKGTADHEPPLPEGATLVVAVGGIDALGQTVDEEHVHRPEVFAEITGAGPGHTITPLAFARALLAGLRNAPQDARLAALLAGVMPGSDLAAASTVARELWRGGVRKVVSTSLPKEDPGRVWTL</sequence>
<protein>
    <submittedName>
        <fullName evidence="1">Putative selenium-dependent hydroxylase accessory protein YqeC</fullName>
    </submittedName>
</protein>
<dbReference type="InterPro" id="IPR017587">
    <property type="entry name" value="YqeC"/>
</dbReference>
<proteinExistence type="predicted"/>
<dbReference type="KEGG" id="rmar:GBA65_00490"/>
<gene>
    <name evidence="1" type="primary">yqeC</name>
    <name evidence="1" type="ORF">GBA65_00490</name>
</gene>
<dbReference type="Pfam" id="PF19842">
    <property type="entry name" value="YqeC"/>
    <property type="match status" value="1"/>
</dbReference>
<dbReference type="NCBIfam" id="TIGR03172">
    <property type="entry name" value="selenium cofactor biosynthesis protein YqeC"/>
    <property type="match status" value="1"/>
</dbReference>
<organism evidence="1 2">
    <name type="scientific">Rubrobacter marinus</name>
    <dbReference type="NCBI Taxonomy" id="2653852"/>
    <lineage>
        <taxon>Bacteria</taxon>
        <taxon>Bacillati</taxon>
        <taxon>Actinomycetota</taxon>
        <taxon>Rubrobacteria</taxon>
        <taxon>Rubrobacterales</taxon>
        <taxon>Rubrobacteraceae</taxon>
        <taxon>Rubrobacter</taxon>
    </lineage>
</organism>
<accession>A0A6G8PSD9</accession>
<name>A0A6G8PSD9_9ACTN</name>